<accession>A0A7D5F892</accession>
<proteinExistence type="predicted"/>
<name>A0A7D5F892_9MICO</name>
<reference evidence="1 2" key="1">
    <citation type="submission" date="2020-06" db="EMBL/GenBank/DDBJ databases">
        <authorList>
            <person name="Jo H."/>
        </authorList>
    </citation>
    <scope>NUCLEOTIDE SEQUENCE [LARGE SCALE GENOMIC DNA]</scope>
    <source>
        <strain evidence="1 2">I46</strain>
    </source>
</reference>
<organism evidence="1 2">
    <name type="scientific">Microbacterium oleivorans</name>
    <dbReference type="NCBI Taxonomy" id="273677"/>
    <lineage>
        <taxon>Bacteria</taxon>
        <taxon>Bacillati</taxon>
        <taxon>Actinomycetota</taxon>
        <taxon>Actinomycetes</taxon>
        <taxon>Micrococcales</taxon>
        <taxon>Microbacteriaceae</taxon>
        <taxon>Microbacterium</taxon>
    </lineage>
</organism>
<dbReference type="Proteomes" id="UP000509638">
    <property type="component" value="Chromosome"/>
</dbReference>
<sequence>MSPVAPPPQWRERADDAVRRGVAFDRRIPPVLLDSVVSRLGARAGTAFGFVWGSLWSTGRVRRRDGLWVFTGMPGWTFGRGGVCVGSCFLTGDREPDERVLTHERVHARQWRRYGLLMPVLYLLAGRDPLRNRFEIEAGLADGNYIPRRGARG</sequence>
<dbReference type="AlphaFoldDB" id="A0A7D5F892"/>
<evidence type="ECO:0000313" key="1">
    <source>
        <dbReference type="EMBL" id="QLD12633.1"/>
    </source>
</evidence>
<evidence type="ECO:0000313" key="2">
    <source>
        <dbReference type="Proteomes" id="UP000509638"/>
    </source>
</evidence>
<dbReference type="RefSeq" id="WP_178013556.1">
    <property type="nucleotide sequence ID" value="NZ_CP058316.1"/>
</dbReference>
<gene>
    <name evidence="1" type="ORF">HW566_13125</name>
</gene>
<protein>
    <submittedName>
        <fullName evidence="1">Fe-S oxidoreductase</fullName>
    </submittedName>
</protein>
<dbReference type="EMBL" id="CP058316">
    <property type="protein sequence ID" value="QLD12633.1"/>
    <property type="molecule type" value="Genomic_DNA"/>
</dbReference>